<keyword evidence="4" id="KW-1185">Reference proteome</keyword>
<sequence>MTPTNQRAGILLMIGAALIFSAQDAISRHLAEAYNVFMVVMIRYWFFAAFVVWVARRQAGGFRAAVRSGFPFLQVLRGTLLIAEVCVMVVAFMRLGLVETHAMFAAYPLIVAALSGPVLGEKVGWRRWAAIGVGFVGVMVILEPGVTVFSPDALIPVVAAFMFALYGLLTRYVSRRDSAAVSFFWTGVSGAVLITLVGVWYWEPMSPPDWGWMALLCISGATAHYLLINAYALAEASAIQPFAYFQLPAAAVLGMTIFGEMLRTNVLIGAGIVVSAGLFTLWRARVRAQGARPSKARANRAPSAPSTDR</sequence>
<dbReference type="InterPro" id="IPR037185">
    <property type="entry name" value="EmrE-like"/>
</dbReference>
<dbReference type="PANTHER" id="PTHR22911:SF103">
    <property type="entry name" value="BLR2811 PROTEIN"/>
    <property type="match status" value="1"/>
</dbReference>
<feature type="transmembrane region" description="Helical" evidence="1">
    <location>
        <begin position="213"/>
        <end position="234"/>
    </location>
</feature>
<dbReference type="Proteomes" id="UP001652503">
    <property type="component" value="Unassembled WGS sequence"/>
</dbReference>
<name>A0ABT2YZ41_9RHOB</name>
<feature type="transmembrane region" description="Helical" evidence="1">
    <location>
        <begin position="75"/>
        <end position="95"/>
    </location>
</feature>
<feature type="transmembrane region" description="Helical" evidence="1">
    <location>
        <begin position="241"/>
        <end position="258"/>
    </location>
</feature>
<feature type="transmembrane region" description="Helical" evidence="1">
    <location>
        <begin position="128"/>
        <end position="147"/>
    </location>
</feature>
<comment type="caution">
    <text evidence="3">The sequence shown here is derived from an EMBL/GenBank/DDBJ whole genome shotgun (WGS) entry which is preliminary data.</text>
</comment>
<feature type="transmembrane region" description="Helical" evidence="1">
    <location>
        <begin position="34"/>
        <end position="55"/>
    </location>
</feature>
<dbReference type="RefSeq" id="WP_263720613.1">
    <property type="nucleotide sequence ID" value="NZ_JAOWLA010000003.1"/>
</dbReference>
<dbReference type="Pfam" id="PF00892">
    <property type="entry name" value="EamA"/>
    <property type="match status" value="2"/>
</dbReference>
<feature type="transmembrane region" description="Helical" evidence="1">
    <location>
        <begin position="101"/>
        <end position="119"/>
    </location>
</feature>
<keyword evidence="1" id="KW-0812">Transmembrane</keyword>
<feature type="transmembrane region" description="Helical" evidence="1">
    <location>
        <begin position="264"/>
        <end position="282"/>
    </location>
</feature>
<feature type="transmembrane region" description="Helical" evidence="1">
    <location>
        <begin position="181"/>
        <end position="201"/>
    </location>
</feature>
<evidence type="ECO:0000313" key="3">
    <source>
        <dbReference type="EMBL" id="MCV2864143.1"/>
    </source>
</evidence>
<organism evidence="3 4">
    <name type="scientific">Albidovulum sediminicola</name>
    <dbReference type="NCBI Taxonomy" id="2984331"/>
    <lineage>
        <taxon>Bacteria</taxon>
        <taxon>Pseudomonadati</taxon>
        <taxon>Pseudomonadota</taxon>
        <taxon>Alphaproteobacteria</taxon>
        <taxon>Rhodobacterales</taxon>
        <taxon>Paracoccaceae</taxon>
        <taxon>Albidovulum</taxon>
    </lineage>
</organism>
<gene>
    <name evidence="3" type="ORF">OE647_05230</name>
</gene>
<accession>A0ABT2YZ41</accession>
<reference evidence="3 4" key="1">
    <citation type="submission" date="2022-10" db="EMBL/GenBank/DDBJ databases">
        <title>Defluviimonas sp. nov., isolated from ocean surface water.</title>
        <authorList>
            <person name="He W."/>
            <person name="Wang L."/>
            <person name="Zhang D.-F."/>
        </authorList>
    </citation>
    <scope>NUCLEOTIDE SEQUENCE [LARGE SCALE GENOMIC DNA]</scope>
    <source>
        <strain evidence="3 4">WL0075</strain>
    </source>
</reference>
<evidence type="ECO:0000256" key="1">
    <source>
        <dbReference type="SAM" id="Phobius"/>
    </source>
</evidence>
<dbReference type="PANTHER" id="PTHR22911">
    <property type="entry name" value="ACYL-MALONYL CONDENSING ENZYME-RELATED"/>
    <property type="match status" value="1"/>
</dbReference>
<protein>
    <submittedName>
        <fullName evidence="3">DMT family transporter</fullName>
    </submittedName>
</protein>
<evidence type="ECO:0000313" key="4">
    <source>
        <dbReference type="Proteomes" id="UP001652503"/>
    </source>
</evidence>
<dbReference type="SUPFAM" id="SSF103481">
    <property type="entry name" value="Multidrug resistance efflux transporter EmrE"/>
    <property type="match status" value="2"/>
</dbReference>
<keyword evidence="1" id="KW-0472">Membrane</keyword>
<keyword evidence="1" id="KW-1133">Transmembrane helix</keyword>
<dbReference type="InterPro" id="IPR000620">
    <property type="entry name" value="EamA_dom"/>
</dbReference>
<feature type="domain" description="EamA" evidence="2">
    <location>
        <begin position="157"/>
        <end position="280"/>
    </location>
</feature>
<evidence type="ECO:0000259" key="2">
    <source>
        <dbReference type="Pfam" id="PF00892"/>
    </source>
</evidence>
<proteinExistence type="predicted"/>
<feature type="transmembrane region" description="Helical" evidence="1">
    <location>
        <begin position="153"/>
        <end position="169"/>
    </location>
</feature>
<dbReference type="EMBL" id="JAOWLA010000003">
    <property type="protein sequence ID" value="MCV2864143.1"/>
    <property type="molecule type" value="Genomic_DNA"/>
</dbReference>
<feature type="domain" description="EamA" evidence="2">
    <location>
        <begin position="8"/>
        <end position="142"/>
    </location>
</feature>